<feature type="region of interest" description="Disordered" evidence="1">
    <location>
        <begin position="113"/>
        <end position="157"/>
    </location>
</feature>
<gene>
    <name evidence="2" type="ORF">GGP41_006509</name>
</gene>
<reference evidence="2" key="1">
    <citation type="submission" date="2019-11" db="EMBL/GenBank/DDBJ databases">
        <title>Bipolaris sorokiniana Genome sequencing.</title>
        <authorList>
            <person name="Wang H."/>
        </authorList>
    </citation>
    <scope>NUCLEOTIDE SEQUENCE</scope>
</reference>
<protein>
    <submittedName>
        <fullName evidence="2">Uncharacterized protein</fullName>
    </submittedName>
</protein>
<evidence type="ECO:0000256" key="1">
    <source>
        <dbReference type="SAM" id="MobiDB-lite"/>
    </source>
</evidence>
<dbReference type="EMBL" id="WNKQ01000001">
    <property type="protein sequence ID" value="KAF5853768.1"/>
    <property type="molecule type" value="Genomic_DNA"/>
</dbReference>
<feature type="compositionally biased region" description="Acidic residues" evidence="1">
    <location>
        <begin position="127"/>
        <end position="137"/>
    </location>
</feature>
<feature type="region of interest" description="Disordered" evidence="1">
    <location>
        <begin position="54"/>
        <end position="74"/>
    </location>
</feature>
<dbReference type="AlphaFoldDB" id="A0A8H5ZTT5"/>
<evidence type="ECO:0000313" key="2">
    <source>
        <dbReference type="EMBL" id="KAF5853768.1"/>
    </source>
</evidence>
<sequence>MLLRYPASALLEAYRLIYLRLKEKYSSVLEYVEAEFAVFLAAMDLVAAARYVRRPRSGSPGPGDKEPGEGVVRGRAPLRHALKIRDSLRRLESRVAVVEDAVETSGTFVLNPIDISSEGELEKESEGESEGETEETLSVDLRGLEDGAGESSDSPID</sequence>
<evidence type="ECO:0000313" key="3">
    <source>
        <dbReference type="Proteomes" id="UP000624244"/>
    </source>
</evidence>
<proteinExistence type="predicted"/>
<accession>A0A8H5ZTT5</accession>
<dbReference type="Proteomes" id="UP000624244">
    <property type="component" value="Unassembled WGS sequence"/>
</dbReference>
<name>A0A8H5ZTT5_COCSA</name>
<organism evidence="2 3">
    <name type="scientific">Cochliobolus sativus</name>
    <name type="common">Common root rot and spot blotch fungus</name>
    <name type="synonym">Bipolaris sorokiniana</name>
    <dbReference type="NCBI Taxonomy" id="45130"/>
    <lineage>
        <taxon>Eukaryota</taxon>
        <taxon>Fungi</taxon>
        <taxon>Dikarya</taxon>
        <taxon>Ascomycota</taxon>
        <taxon>Pezizomycotina</taxon>
        <taxon>Dothideomycetes</taxon>
        <taxon>Pleosporomycetidae</taxon>
        <taxon>Pleosporales</taxon>
        <taxon>Pleosporineae</taxon>
        <taxon>Pleosporaceae</taxon>
        <taxon>Bipolaris</taxon>
    </lineage>
</organism>
<comment type="caution">
    <text evidence="2">The sequence shown here is derived from an EMBL/GenBank/DDBJ whole genome shotgun (WGS) entry which is preliminary data.</text>
</comment>